<protein>
    <submittedName>
        <fullName evidence="2">Uncharacterized protein</fullName>
    </submittedName>
</protein>
<dbReference type="VEuPathDB" id="FungiDB:AB675_8822"/>
<gene>
    <name evidence="2" type="ORF">AB675_8822</name>
</gene>
<feature type="region of interest" description="Disordered" evidence="1">
    <location>
        <begin position="285"/>
        <end position="337"/>
    </location>
</feature>
<evidence type="ECO:0000256" key="1">
    <source>
        <dbReference type="SAM" id="MobiDB-lite"/>
    </source>
</evidence>
<organism evidence="2 3">
    <name type="scientific">Cyphellophora attinorum</name>
    <dbReference type="NCBI Taxonomy" id="1664694"/>
    <lineage>
        <taxon>Eukaryota</taxon>
        <taxon>Fungi</taxon>
        <taxon>Dikarya</taxon>
        <taxon>Ascomycota</taxon>
        <taxon>Pezizomycotina</taxon>
        <taxon>Eurotiomycetes</taxon>
        <taxon>Chaetothyriomycetidae</taxon>
        <taxon>Chaetothyriales</taxon>
        <taxon>Cyphellophoraceae</taxon>
        <taxon>Cyphellophora</taxon>
    </lineage>
</organism>
<evidence type="ECO:0000313" key="2">
    <source>
        <dbReference type="EMBL" id="KPI44271.1"/>
    </source>
</evidence>
<proteinExistence type="predicted"/>
<sequence length="462" mass="51186">MGSNQSVVAPAAAVLSQLAAAARGRPNLSDSQSIRPTRAPTFPPPVRHKILKYNVAPKKLGDMKIEVGHILLLEDLETLLSDQWRMEILKLYLDGLSTRHGWVEEHPSTGITPNSGNPLLEIICNKERLYLVISVDEDGFWAVPLFDLDLLATTANSKCHHIGLVNDVHEAERHRDPMLCVEVAAQQIHAFSPGCSVRYMQERYFQNVGFGTLVALIDEKSCKYLQELRLREIGRSTLHDKDKTSRAEQLMNAHTVIIRANEQSHLAGRIERNWEAVRGIEAVRPKSRPAMKEPKKSSQPRASKLEITTLPDPQRPAINGKSDSDEARNASGSVSTDTFASNINHAENAHQAATSPNNTFGTHDAVGPEVVMPAEDEDLLEEGIFDEGVMKDRAPTEGGKLTAAQMINHLHSRDQRRSDMLRSRQHLFEEGPEASLRGTTPGPRSRNGSMTTEDTKIVTLGR</sequence>
<dbReference type="AlphaFoldDB" id="A0A0N0NQS8"/>
<accession>A0A0N0NQS8</accession>
<comment type="caution">
    <text evidence="2">The sequence shown here is derived from an EMBL/GenBank/DDBJ whole genome shotgun (WGS) entry which is preliminary data.</text>
</comment>
<feature type="region of interest" description="Disordered" evidence="1">
    <location>
        <begin position="426"/>
        <end position="462"/>
    </location>
</feature>
<dbReference type="Proteomes" id="UP000038010">
    <property type="component" value="Unassembled WGS sequence"/>
</dbReference>
<dbReference type="GeneID" id="28741182"/>
<reference evidence="2 3" key="1">
    <citation type="submission" date="2015-06" db="EMBL/GenBank/DDBJ databases">
        <title>Draft genome of the ant-associated black yeast Phialophora attae CBS 131958.</title>
        <authorList>
            <person name="Moreno L.F."/>
            <person name="Stielow B.J."/>
            <person name="de Hoog S."/>
            <person name="Vicente V.A."/>
            <person name="Weiss V.A."/>
            <person name="de Vries M."/>
            <person name="Cruz L.M."/>
            <person name="Souza E.M."/>
        </authorList>
    </citation>
    <scope>NUCLEOTIDE SEQUENCE [LARGE SCALE GENOMIC DNA]</scope>
    <source>
        <strain evidence="2 3">CBS 131958</strain>
    </source>
</reference>
<dbReference type="RefSeq" id="XP_018004234.1">
    <property type="nucleotide sequence ID" value="XM_018149302.1"/>
</dbReference>
<keyword evidence="3" id="KW-1185">Reference proteome</keyword>
<name>A0A0N0NQS8_9EURO</name>
<evidence type="ECO:0000313" key="3">
    <source>
        <dbReference type="Proteomes" id="UP000038010"/>
    </source>
</evidence>
<dbReference type="EMBL" id="LFJN01000003">
    <property type="protein sequence ID" value="KPI44271.1"/>
    <property type="molecule type" value="Genomic_DNA"/>
</dbReference>